<evidence type="ECO:0000259" key="1">
    <source>
        <dbReference type="Pfam" id="PF00534"/>
    </source>
</evidence>
<accession>A0ABQ3WD37</accession>
<dbReference type="SUPFAM" id="SSF53756">
    <property type="entry name" value="UDP-Glycosyltransferase/glycogen phosphorylase"/>
    <property type="match status" value="1"/>
</dbReference>
<dbReference type="EMBL" id="BOCI01000495">
    <property type="protein sequence ID" value="GHW02122.1"/>
    <property type="molecule type" value="Genomic_DNA"/>
</dbReference>
<name>A0ABQ3WD37_9LACO</name>
<evidence type="ECO:0000259" key="2">
    <source>
        <dbReference type="Pfam" id="PF13439"/>
    </source>
</evidence>
<dbReference type="CDD" id="cd03801">
    <property type="entry name" value="GT4_PimA-like"/>
    <property type="match status" value="1"/>
</dbReference>
<dbReference type="Pfam" id="PF00534">
    <property type="entry name" value="Glycos_transf_1"/>
    <property type="match status" value="1"/>
</dbReference>
<feature type="domain" description="Glycosyltransferase subfamily 4-like N-terminal" evidence="2">
    <location>
        <begin position="18"/>
        <end position="165"/>
    </location>
</feature>
<reference evidence="4" key="1">
    <citation type="submission" date="2021-01" db="EMBL/GenBank/DDBJ databases">
        <title>Draft genome sequence of Nasalis larvatus strain YZ03.</title>
        <authorList>
            <person name="Suzuki-Hashido N."/>
            <person name="Tsuchida S."/>
            <person name="Hayakawa T."/>
        </authorList>
    </citation>
    <scope>NUCLEOTIDE SEQUENCE [LARGE SCALE GENOMIC DNA]</scope>
    <source>
        <strain evidence="4">YZ03</strain>
    </source>
</reference>
<sequence>MKLADQNILFIARAPMHGGTEKVVLQLCEIFKPLVNKIVVCAGNGFDQDALKKVGIKFYEIPDLADKNPKVVLNIASKLKHVVKQENITVIHTHHRMAAFYVTLLGLYKKCVFINTSHNTFHDKVKFTHFSYKYAHLIACGEMVKKNLADTFGLKDITVIHNAVEPFKGPVVEEPTLKELHERDYQLIGNVGRLSEQKGFEYFIDAMPSILGKYPQTKFIIIGAGELEHKLKQQAKNVGVWDAIVWLGFRKDVQNLMSQLDLVVLSSLWEGLPLTPIEAFSVGVPVVGTAVDGTPEEIQDGYNGYLAKPKDSEDLAEKVITAIDQNAKISMKGAVKKTYDEEFSFDVLQRKYISFYENI</sequence>
<dbReference type="Pfam" id="PF13439">
    <property type="entry name" value="Glyco_transf_4"/>
    <property type="match status" value="1"/>
</dbReference>
<proteinExistence type="predicted"/>
<dbReference type="PANTHER" id="PTHR12526">
    <property type="entry name" value="GLYCOSYLTRANSFERASE"/>
    <property type="match status" value="1"/>
</dbReference>
<protein>
    <recommendedName>
        <fullName evidence="5">Glycosyltransferase</fullName>
    </recommendedName>
</protein>
<gene>
    <name evidence="3" type="ORF">lacNasYZ03_18090</name>
</gene>
<keyword evidence="4" id="KW-1185">Reference proteome</keyword>
<dbReference type="InterPro" id="IPR028098">
    <property type="entry name" value="Glyco_trans_4-like_N"/>
</dbReference>
<evidence type="ECO:0000313" key="3">
    <source>
        <dbReference type="EMBL" id="GHW02122.1"/>
    </source>
</evidence>
<dbReference type="Proteomes" id="UP000616547">
    <property type="component" value="Unassembled WGS sequence"/>
</dbReference>
<feature type="domain" description="Glycosyl transferase family 1" evidence="1">
    <location>
        <begin position="180"/>
        <end position="326"/>
    </location>
</feature>
<organism evidence="3 4">
    <name type="scientific">Lactobacillus nasalidis</name>
    <dbReference type="NCBI Taxonomy" id="2797258"/>
    <lineage>
        <taxon>Bacteria</taxon>
        <taxon>Bacillati</taxon>
        <taxon>Bacillota</taxon>
        <taxon>Bacilli</taxon>
        <taxon>Lactobacillales</taxon>
        <taxon>Lactobacillaceae</taxon>
        <taxon>Lactobacillus</taxon>
    </lineage>
</organism>
<evidence type="ECO:0000313" key="4">
    <source>
        <dbReference type="Proteomes" id="UP000616547"/>
    </source>
</evidence>
<comment type="caution">
    <text evidence="3">The sequence shown here is derived from an EMBL/GenBank/DDBJ whole genome shotgun (WGS) entry which is preliminary data.</text>
</comment>
<dbReference type="Gene3D" id="3.40.50.2000">
    <property type="entry name" value="Glycogen Phosphorylase B"/>
    <property type="match status" value="2"/>
</dbReference>
<dbReference type="InterPro" id="IPR001296">
    <property type="entry name" value="Glyco_trans_1"/>
</dbReference>
<dbReference type="RefSeq" id="WP_201331382.1">
    <property type="nucleotide sequence ID" value="NZ_BOCG01000507.1"/>
</dbReference>
<evidence type="ECO:0008006" key="5">
    <source>
        <dbReference type="Google" id="ProtNLM"/>
    </source>
</evidence>